<dbReference type="EMBL" id="BMYV01000002">
    <property type="protein sequence ID" value="GGX68723.1"/>
    <property type="molecule type" value="Genomic_DNA"/>
</dbReference>
<sequence>MYCVSYRFELLSNNSETRRQFIDVWSGFTAFFRDECGALGSRLHYGEDGAFYAYAQWPSHGVMEAAQDVTPSQNFLKLRLKWAELCGPSEVLWQGETMADLLLPAQ</sequence>
<dbReference type="InterPro" id="IPR011008">
    <property type="entry name" value="Dimeric_a/b-barrel"/>
</dbReference>
<protein>
    <recommendedName>
        <fullName evidence="3">Antibiotic biosynthesis monooxygenase</fullName>
    </recommendedName>
</protein>
<keyword evidence="2" id="KW-1185">Reference proteome</keyword>
<dbReference type="SUPFAM" id="SSF54909">
    <property type="entry name" value="Dimeric alpha+beta barrel"/>
    <property type="match status" value="1"/>
</dbReference>
<dbReference type="AlphaFoldDB" id="A0A918KPV2"/>
<evidence type="ECO:0000313" key="2">
    <source>
        <dbReference type="Proteomes" id="UP000600865"/>
    </source>
</evidence>
<dbReference type="Gene3D" id="3.30.70.100">
    <property type="match status" value="1"/>
</dbReference>
<reference evidence="1 2" key="1">
    <citation type="journal article" date="2014" name="Int. J. Syst. Evol. Microbiol.">
        <title>Complete genome sequence of Corynebacterium casei LMG S-19264T (=DSM 44701T), isolated from a smear-ripened cheese.</title>
        <authorList>
            <consortium name="US DOE Joint Genome Institute (JGI-PGF)"/>
            <person name="Walter F."/>
            <person name="Albersmeier A."/>
            <person name="Kalinowski J."/>
            <person name="Ruckert C."/>
        </authorList>
    </citation>
    <scope>NUCLEOTIDE SEQUENCE [LARGE SCALE GENOMIC DNA]</scope>
    <source>
        <strain evidence="1 2">KCTC 23968</strain>
    </source>
</reference>
<proteinExistence type="predicted"/>
<gene>
    <name evidence="1" type="ORF">GCM10011309_18220</name>
</gene>
<evidence type="ECO:0000313" key="1">
    <source>
        <dbReference type="EMBL" id="GGX68723.1"/>
    </source>
</evidence>
<name>A0A918KPV2_9PROT</name>
<comment type="caution">
    <text evidence="1">The sequence shown here is derived from an EMBL/GenBank/DDBJ whole genome shotgun (WGS) entry which is preliminary data.</text>
</comment>
<organism evidence="1 2">
    <name type="scientific">Litorimonas cladophorae</name>
    <dbReference type="NCBI Taxonomy" id="1220491"/>
    <lineage>
        <taxon>Bacteria</taxon>
        <taxon>Pseudomonadati</taxon>
        <taxon>Pseudomonadota</taxon>
        <taxon>Alphaproteobacteria</taxon>
        <taxon>Maricaulales</taxon>
        <taxon>Robiginitomaculaceae</taxon>
    </lineage>
</organism>
<accession>A0A918KPV2</accession>
<evidence type="ECO:0008006" key="3">
    <source>
        <dbReference type="Google" id="ProtNLM"/>
    </source>
</evidence>
<dbReference type="Proteomes" id="UP000600865">
    <property type="component" value="Unassembled WGS sequence"/>
</dbReference>